<keyword evidence="5 6" id="KW-0472">Membrane</keyword>
<evidence type="ECO:0000256" key="5">
    <source>
        <dbReference type="ARBA" id="ARBA00023136"/>
    </source>
</evidence>
<feature type="transmembrane region" description="Helical" evidence="6">
    <location>
        <begin position="195"/>
        <end position="216"/>
    </location>
</feature>
<name>A0A378UG79_BERDE</name>
<evidence type="ECO:0000259" key="7">
    <source>
        <dbReference type="Pfam" id="PF01292"/>
    </source>
</evidence>
<keyword evidence="3 6" id="KW-0812">Transmembrane</keyword>
<dbReference type="Gene3D" id="1.20.950.20">
    <property type="entry name" value="Transmembrane di-heme cytochromes, Chain C"/>
    <property type="match status" value="1"/>
</dbReference>
<keyword evidence="9" id="KW-1185">Reference proteome</keyword>
<evidence type="ECO:0000256" key="2">
    <source>
        <dbReference type="ARBA" id="ARBA00022475"/>
    </source>
</evidence>
<accession>A0A378UG79</accession>
<evidence type="ECO:0000313" key="9">
    <source>
        <dbReference type="Proteomes" id="UP000254651"/>
    </source>
</evidence>
<dbReference type="Pfam" id="PF01292">
    <property type="entry name" value="Ni_hydr_CYTB"/>
    <property type="match status" value="1"/>
</dbReference>
<dbReference type="Proteomes" id="UP000254651">
    <property type="component" value="Unassembled WGS sequence"/>
</dbReference>
<dbReference type="GO" id="GO:0020037">
    <property type="term" value="F:heme binding"/>
    <property type="evidence" value="ECO:0007669"/>
    <property type="project" value="TreeGrafter"/>
</dbReference>
<dbReference type="SUPFAM" id="SSF81342">
    <property type="entry name" value="Transmembrane di-heme cytochromes"/>
    <property type="match status" value="1"/>
</dbReference>
<proteinExistence type="predicted"/>
<evidence type="ECO:0000256" key="1">
    <source>
        <dbReference type="ARBA" id="ARBA00004651"/>
    </source>
</evidence>
<dbReference type="GO" id="GO:0009055">
    <property type="term" value="F:electron transfer activity"/>
    <property type="evidence" value="ECO:0007669"/>
    <property type="project" value="InterPro"/>
</dbReference>
<comment type="subcellular location">
    <subcellularLocation>
        <location evidence="1">Cell membrane</location>
        <topology evidence="1">Multi-pass membrane protein</topology>
    </subcellularLocation>
</comment>
<feature type="transmembrane region" description="Helical" evidence="6">
    <location>
        <begin position="36"/>
        <end position="57"/>
    </location>
</feature>
<feature type="transmembrane region" description="Helical" evidence="6">
    <location>
        <begin position="145"/>
        <end position="170"/>
    </location>
</feature>
<dbReference type="PANTHER" id="PTHR30485:SF2">
    <property type="entry name" value="BLL0597 PROTEIN"/>
    <property type="match status" value="1"/>
</dbReference>
<dbReference type="PANTHER" id="PTHR30485">
    <property type="entry name" value="NI/FE-HYDROGENASE 1 B-TYPE CYTOCHROME SUBUNIT"/>
    <property type="match status" value="1"/>
</dbReference>
<sequence length="219" mass="24058">MKHKLKVWDLPTRLFHWMLAAAIVFMWYSAEQGGNLLLWHLRCGVLILALLVFRICWGLWGSDTAKFANFVRGPKQIVRYLKGEITENEQPGHNPVGALMVLALLAAVAVQVTTGLFAPDENTFTNSGYLNSLVSEDTGAAMRKIHIAFFNLLAALAAVHVITILAYKFLKKHNLITPMLTGYKSLEGRLPELRFAGLGKFAAAVAVAVAVVWAVVSVA</sequence>
<dbReference type="InterPro" id="IPR016174">
    <property type="entry name" value="Di-haem_cyt_TM"/>
</dbReference>
<dbReference type="GO" id="GO:0005886">
    <property type="term" value="C:plasma membrane"/>
    <property type="evidence" value="ECO:0007669"/>
    <property type="project" value="UniProtKB-SubCell"/>
</dbReference>
<evidence type="ECO:0000256" key="6">
    <source>
        <dbReference type="SAM" id="Phobius"/>
    </source>
</evidence>
<keyword evidence="4 6" id="KW-1133">Transmembrane helix</keyword>
<gene>
    <name evidence="8" type="ORF">NCTC10295_00516</name>
</gene>
<dbReference type="AlphaFoldDB" id="A0A378UG79"/>
<keyword evidence="2" id="KW-1003">Cell membrane</keyword>
<evidence type="ECO:0000313" key="8">
    <source>
        <dbReference type="EMBL" id="STZ75763.1"/>
    </source>
</evidence>
<feature type="domain" description="Cytochrome b561 bacterial/Ni-hydrogenase" evidence="7">
    <location>
        <begin position="7"/>
        <end position="182"/>
    </location>
</feature>
<organism evidence="8 9">
    <name type="scientific">Bergeriella denitrificans</name>
    <name type="common">Neisseria denitrificans</name>
    <dbReference type="NCBI Taxonomy" id="494"/>
    <lineage>
        <taxon>Bacteria</taxon>
        <taxon>Pseudomonadati</taxon>
        <taxon>Pseudomonadota</taxon>
        <taxon>Betaproteobacteria</taxon>
        <taxon>Neisseriales</taxon>
        <taxon>Neisseriaceae</taxon>
        <taxon>Bergeriella</taxon>
    </lineage>
</organism>
<dbReference type="InterPro" id="IPR011577">
    <property type="entry name" value="Cyt_b561_bac/Ni-Hgenase"/>
</dbReference>
<feature type="transmembrane region" description="Helical" evidence="6">
    <location>
        <begin position="96"/>
        <end position="118"/>
    </location>
</feature>
<dbReference type="InterPro" id="IPR051542">
    <property type="entry name" value="Hydrogenase_cytochrome"/>
</dbReference>
<dbReference type="RefSeq" id="WP_066081218.1">
    <property type="nucleotide sequence ID" value="NZ_CP181246.1"/>
</dbReference>
<dbReference type="GO" id="GO:0022904">
    <property type="term" value="P:respiratory electron transport chain"/>
    <property type="evidence" value="ECO:0007669"/>
    <property type="project" value="InterPro"/>
</dbReference>
<evidence type="ECO:0000256" key="3">
    <source>
        <dbReference type="ARBA" id="ARBA00022692"/>
    </source>
</evidence>
<reference evidence="8 9" key="1">
    <citation type="submission" date="2018-06" db="EMBL/GenBank/DDBJ databases">
        <authorList>
            <consortium name="Pathogen Informatics"/>
            <person name="Doyle S."/>
        </authorList>
    </citation>
    <scope>NUCLEOTIDE SEQUENCE [LARGE SCALE GENOMIC DNA]</scope>
    <source>
        <strain evidence="8 9">NCTC10295</strain>
    </source>
</reference>
<feature type="transmembrane region" description="Helical" evidence="6">
    <location>
        <begin position="12"/>
        <end position="30"/>
    </location>
</feature>
<evidence type="ECO:0000256" key="4">
    <source>
        <dbReference type="ARBA" id="ARBA00022989"/>
    </source>
</evidence>
<protein>
    <submittedName>
        <fullName evidence="8">Nickel-dependent hydrogenase, b-type cytochrome subunit</fullName>
    </submittedName>
</protein>
<dbReference type="EMBL" id="UGQS01000001">
    <property type="protein sequence ID" value="STZ75763.1"/>
    <property type="molecule type" value="Genomic_DNA"/>
</dbReference>